<sequence>MDECDVVSFEKDFPDRPSCLRLHVKFFSLIQNEVHVFVKSDDDSFDPHLGVLVQPNLHSCFLLEITENQVDGLHHHLLYLVATFERHLRTENPVKHLSRLT</sequence>
<organism evidence="1 2">
    <name type="scientific">Ramazzottius varieornatus</name>
    <name type="common">Water bear</name>
    <name type="synonym">Tardigrade</name>
    <dbReference type="NCBI Taxonomy" id="947166"/>
    <lineage>
        <taxon>Eukaryota</taxon>
        <taxon>Metazoa</taxon>
        <taxon>Ecdysozoa</taxon>
        <taxon>Tardigrada</taxon>
        <taxon>Eutardigrada</taxon>
        <taxon>Parachela</taxon>
        <taxon>Hypsibioidea</taxon>
        <taxon>Ramazzottiidae</taxon>
        <taxon>Ramazzottius</taxon>
    </lineage>
</organism>
<evidence type="ECO:0000313" key="2">
    <source>
        <dbReference type="Proteomes" id="UP000186922"/>
    </source>
</evidence>
<protein>
    <submittedName>
        <fullName evidence="1">Uncharacterized protein</fullName>
    </submittedName>
</protein>
<dbReference type="AlphaFoldDB" id="A0A1D1V7F1"/>
<keyword evidence="2" id="KW-1185">Reference proteome</keyword>
<reference evidence="1 2" key="1">
    <citation type="journal article" date="2016" name="Nat. Commun.">
        <title>Extremotolerant tardigrade genome and improved radiotolerance of human cultured cells by tardigrade-unique protein.</title>
        <authorList>
            <person name="Hashimoto T."/>
            <person name="Horikawa D.D."/>
            <person name="Saito Y."/>
            <person name="Kuwahara H."/>
            <person name="Kozuka-Hata H."/>
            <person name="Shin-I T."/>
            <person name="Minakuchi Y."/>
            <person name="Ohishi K."/>
            <person name="Motoyama A."/>
            <person name="Aizu T."/>
            <person name="Enomoto A."/>
            <person name="Kondo K."/>
            <person name="Tanaka S."/>
            <person name="Hara Y."/>
            <person name="Koshikawa S."/>
            <person name="Sagara H."/>
            <person name="Miura T."/>
            <person name="Yokobori S."/>
            <person name="Miyagawa K."/>
            <person name="Suzuki Y."/>
            <person name="Kubo T."/>
            <person name="Oyama M."/>
            <person name="Kohara Y."/>
            <person name="Fujiyama A."/>
            <person name="Arakawa K."/>
            <person name="Katayama T."/>
            <person name="Toyoda A."/>
            <person name="Kunieda T."/>
        </authorList>
    </citation>
    <scope>NUCLEOTIDE SEQUENCE [LARGE SCALE GENOMIC DNA]</scope>
    <source>
        <strain evidence="1 2">YOKOZUNA-1</strain>
    </source>
</reference>
<comment type="caution">
    <text evidence="1">The sequence shown here is derived from an EMBL/GenBank/DDBJ whole genome shotgun (WGS) entry which is preliminary data.</text>
</comment>
<dbReference type="EMBL" id="BDGG01000004">
    <property type="protein sequence ID" value="GAU97596.1"/>
    <property type="molecule type" value="Genomic_DNA"/>
</dbReference>
<accession>A0A1D1V7F1</accession>
<gene>
    <name evidence="1" type="primary">RvY_08869-1</name>
    <name evidence="1" type="synonym">RvY_08869.1</name>
    <name evidence="1" type="ORF">RvY_08869</name>
</gene>
<evidence type="ECO:0000313" key="1">
    <source>
        <dbReference type="EMBL" id="GAU97596.1"/>
    </source>
</evidence>
<dbReference type="Proteomes" id="UP000186922">
    <property type="component" value="Unassembled WGS sequence"/>
</dbReference>
<name>A0A1D1V7F1_RAMVA</name>
<proteinExistence type="predicted"/>